<keyword evidence="2" id="KW-1185">Reference proteome</keyword>
<protein>
    <submittedName>
        <fullName evidence="1">Uncharacterized protein</fullName>
    </submittedName>
</protein>
<organism evidence="1 2">
    <name type="scientific">Pluteus cervinus</name>
    <dbReference type="NCBI Taxonomy" id="181527"/>
    <lineage>
        <taxon>Eukaryota</taxon>
        <taxon>Fungi</taxon>
        <taxon>Dikarya</taxon>
        <taxon>Basidiomycota</taxon>
        <taxon>Agaricomycotina</taxon>
        <taxon>Agaricomycetes</taxon>
        <taxon>Agaricomycetidae</taxon>
        <taxon>Agaricales</taxon>
        <taxon>Pluteineae</taxon>
        <taxon>Pluteaceae</taxon>
        <taxon>Pluteus</taxon>
    </lineage>
</organism>
<gene>
    <name evidence="1" type="ORF">BDN72DRAFT_664587</name>
</gene>
<evidence type="ECO:0000313" key="2">
    <source>
        <dbReference type="Proteomes" id="UP000308600"/>
    </source>
</evidence>
<evidence type="ECO:0000313" key="1">
    <source>
        <dbReference type="EMBL" id="TFK74564.1"/>
    </source>
</evidence>
<accession>A0ACD3BA94</accession>
<dbReference type="Proteomes" id="UP000308600">
    <property type="component" value="Unassembled WGS sequence"/>
</dbReference>
<reference evidence="1 2" key="1">
    <citation type="journal article" date="2019" name="Nat. Ecol. Evol.">
        <title>Megaphylogeny resolves global patterns of mushroom evolution.</title>
        <authorList>
            <person name="Varga T."/>
            <person name="Krizsan K."/>
            <person name="Foldi C."/>
            <person name="Dima B."/>
            <person name="Sanchez-Garcia M."/>
            <person name="Sanchez-Ramirez S."/>
            <person name="Szollosi G.J."/>
            <person name="Szarkandi J.G."/>
            <person name="Papp V."/>
            <person name="Albert L."/>
            <person name="Andreopoulos W."/>
            <person name="Angelini C."/>
            <person name="Antonin V."/>
            <person name="Barry K.W."/>
            <person name="Bougher N.L."/>
            <person name="Buchanan P."/>
            <person name="Buyck B."/>
            <person name="Bense V."/>
            <person name="Catcheside P."/>
            <person name="Chovatia M."/>
            <person name="Cooper J."/>
            <person name="Damon W."/>
            <person name="Desjardin D."/>
            <person name="Finy P."/>
            <person name="Geml J."/>
            <person name="Haridas S."/>
            <person name="Hughes K."/>
            <person name="Justo A."/>
            <person name="Karasinski D."/>
            <person name="Kautmanova I."/>
            <person name="Kiss B."/>
            <person name="Kocsube S."/>
            <person name="Kotiranta H."/>
            <person name="LaButti K.M."/>
            <person name="Lechner B.E."/>
            <person name="Liimatainen K."/>
            <person name="Lipzen A."/>
            <person name="Lukacs Z."/>
            <person name="Mihaltcheva S."/>
            <person name="Morgado L.N."/>
            <person name="Niskanen T."/>
            <person name="Noordeloos M.E."/>
            <person name="Ohm R.A."/>
            <person name="Ortiz-Santana B."/>
            <person name="Ovrebo C."/>
            <person name="Racz N."/>
            <person name="Riley R."/>
            <person name="Savchenko A."/>
            <person name="Shiryaev A."/>
            <person name="Soop K."/>
            <person name="Spirin V."/>
            <person name="Szebenyi C."/>
            <person name="Tomsovsky M."/>
            <person name="Tulloss R.E."/>
            <person name="Uehling J."/>
            <person name="Grigoriev I.V."/>
            <person name="Vagvolgyi C."/>
            <person name="Papp T."/>
            <person name="Martin F.M."/>
            <person name="Miettinen O."/>
            <person name="Hibbett D.S."/>
            <person name="Nagy L.G."/>
        </authorList>
    </citation>
    <scope>NUCLEOTIDE SEQUENCE [LARGE SCALE GENOMIC DNA]</scope>
    <source>
        <strain evidence="1 2">NL-1719</strain>
    </source>
</reference>
<dbReference type="EMBL" id="ML208267">
    <property type="protein sequence ID" value="TFK74564.1"/>
    <property type="molecule type" value="Genomic_DNA"/>
</dbReference>
<sequence length="90" mass="10379">MYIPFTFLSLFLINGNFAYRPTYCRRAVSSLRRDKLGVGLAAHFVLRSAQAKGPSELTSEYLQVYEPMRGHQDFKQTLSFLADQVDDEFH</sequence>
<proteinExistence type="predicted"/>
<name>A0ACD3BA94_9AGAR</name>